<dbReference type="InterPro" id="IPR025671">
    <property type="entry name" value="HXXEE"/>
</dbReference>
<feature type="transmembrane region" description="Helical" evidence="1">
    <location>
        <begin position="102"/>
        <end position="121"/>
    </location>
</feature>
<dbReference type="Proteomes" id="UP001556220">
    <property type="component" value="Unassembled WGS sequence"/>
</dbReference>
<keyword evidence="1" id="KW-0812">Transmembrane</keyword>
<name>A0ABV3QIR7_9GAMM</name>
<keyword evidence="1" id="KW-1133">Transmembrane helix</keyword>
<dbReference type="RefSeq" id="WP_367855728.1">
    <property type="nucleotide sequence ID" value="NZ_JBFOHK010000006.1"/>
</dbReference>
<evidence type="ECO:0000313" key="3">
    <source>
        <dbReference type="Proteomes" id="UP001556220"/>
    </source>
</evidence>
<dbReference type="EMBL" id="JBFOHK010000006">
    <property type="protein sequence ID" value="MEW9573670.1"/>
    <property type="molecule type" value="Genomic_DNA"/>
</dbReference>
<organism evidence="2 3">
    <name type="scientific">Rhodanobacter lycopersici</name>
    <dbReference type="NCBI Taxonomy" id="3162487"/>
    <lineage>
        <taxon>Bacteria</taxon>
        <taxon>Pseudomonadati</taxon>
        <taxon>Pseudomonadota</taxon>
        <taxon>Gammaproteobacteria</taxon>
        <taxon>Lysobacterales</taxon>
        <taxon>Rhodanobacteraceae</taxon>
        <taxon>Rhodanobacter</taxon>
    </lineage>
</organism>
<evidence type="ECO:0000256" key="1">
    <source>
        <dbReference type="SAM" id="Phobius"/>
    </source>
</evidence>
<keyword evidence="1" id="KW-0472">Membrane</keyword>
<gene>
    <name evidence="2" type="ORF">ABQJ54_18100</name>
</gene>
<feature type="transmembrane region" description="Helical" evidence="1">
    <location>
        <begin position="141"/>
        <end position="161"/>
    </location>
</feature>
<reference evidence="2 3" key="1">
    <citation type="submission" date="2024-06" db="EMBL/GenBank/DDBJ databases">
        <authorList>
            <person name="Woo H."/>
        </authorList>
    </citation>
    <scope>NUCLEOTIDE SEQUENCE [LARGE SCALE GENOMIC DNA]</scope>
    <source>
        <strain evidence="2 3">Si-c</strain>
    </source>
</reference>
<comment type="caution">
    <text evidence="2">The sequence shown here is derived from an EMBL/GenBank/DDBJ whole genome shotgun (WGS) entry which is preliminary data.</text>
</comment>
<evidence type="ECO:0000313" key="2">
    <source>
        <dbReference type="EMBL" id="MEW9573670.1"/>
    </source>
</evidence>
<feature type="transmembrane region" description="Helical" evidence="1">
    <location>
        <begin position="72"/>
        <end position="90"/>
    </location>
</feature>
<keyword evidence="3" id="KW-1185">Reference proteome</keyword>
<protein>
    <submittedName>
        <fullName evidence="2">HXXEE domain-containing protein</fullName>
    </submittedName>
</protein>
<accession>A0ABV3QIR7</accession>
<proteinExistence type="predicted"/>
<sequence length="171" mass="18811">MTLNTLAWLFTGRVLLHNLEEALWLPTWSMRAMRWYRPVRVPAPVFRFAAGALSLAFVVLTLSATMSQPGGVAAYLMAGYALAMLLNVLMPHALATVALRRYMPGTATALLLNLPLGLLYLQQALAEHAIEPRMFRWAGPLVVVGLLVAMPVLFALGRVACRARAVPQDMR</sequence>
<feature type="transmembrane region" description="Helical" evidence="1">
    <location>
        <begin position="45"/>
        <end position="66"/>
    </location>
</feature>
<dbReference type="Pfam" id="PF13787">
    <property type="entry name" value="HXXEE"/>
    <property type="match status" value="1"/>
</dbReference>